<keyword evidence="1" id="KW-0812">Transmembrane</keyword>
<organism evidence="2 3">
    <name type="scientific">Kroppenstedtia pulmonis</name>
    <dbReference type="NCBI Taxonomy" id="1380685"/>
    <lineage>
        <taxon>Bacteria</taxon>
        <taxon>Bacillati</taxon>
        <taxon>Bacillota</taxon>
        <taxon>Bacilli</taxon>
        <taxon>Bacillales</taxon>
        <taxon>Thermoactinomycetaceae</taxon>
        <taxon>Kroppenstedtia</taxon>
    </lineage>
</organism>
<protein>
    <submittedName>
        <fullName evidence="2">Uncharacterized protein</fullName>
    </submittedName>
</protein>
<dbReference type="KEGG" id="kpul:GXN76_07735"/>
<feature type="transmembrane region" description="Helical" evidence="1">
    <location>
        <begin position="54"/>
        <end position="72"/>
    </location>
</feature>
<keyword evidence="3" id="KW-1185">Reference proteome</keyword>
<name>A0A7D4CMI6_9BACL</name>
<proteinExistence type="predicted"/>
<dbReference type="Proteomes" id="UP000503088">
    <property type="component" value="Chromosome"/>
</dbReference>
<gene>
    <name evidence="2" type="ORF">GXN76_07735</name>
</gene>
<evidence type="ECO:0000313" key="2">
    <source>
        <dbReference type="EMBL" id="QKG84378.1"/>
    </source>
</evidence>
<dbReference type="AlphaFoldDB" id="A0A7D4CMI6"/>
<reference evidence="2 3" key="1">
    <citation type="submission" date="2020-01" db="EMBL/GenBank/DDBJ databases">
        <authorList>
            <person name="Gulvik C.A."/>
            <person name="Batra D.G."/>
        </authorList>
    </citation>
    <scope>NUCLEOTIDE SEQUENCE [LARGE SCALE GENOMIC DNA]</scope>
    <source>
        <strain evidence="2 3">W9323</strain>
    </source>
</reference>
<dbReference type="RefSeq" id="WP_173222013.1">
    <property type="nucleotide sequence ID" value="NZ_CP048104.1"/>
</dbReference>
<keyword evidence="1" id="KW-1133">Transmembrane helix</keyword>
<evidence type="ECO:0000313" key="3">
    <source>
        <dbReference type="Proteomes" id="UP000503088"/>
    </source>
</evidence>
<evidence type="ECO:0000256" key="1">
    <source>
        <dbReference type="SAM" id="Phobius"/>
    </source>
</evidence>
<sequence length="83" mass="9787">MTQPMEGYPYGYYDPYAMNAFHAPIPYGVSGVDQFGGNMEPHGYLQDDQAHTNVFPFFGFPFFSPFFGFPFFRPFPFFRRPFW</sequence>
<accession>A0A7D4CMI6</accession>
<dbReference type="EMBL" id="CP048104">
    <property type="protein sequence ID" value="QKG84378.1"/>
    <property type="molecule type" value="Genomic_DNA"/>
</dbReference>
<keyword evidence="1" id="KW-0472">Membrane</keyword>